<dbReference type="Gene3D" id="3.40.50.2000">
    <property type="entry name" value="Glycogen Phosphorylase B"/>
    <property type="match status" value="2"/>
</dbReference>
<proteinExistence type="predicted"/>
<sequence length="386" mass="43139">MVDVIQKHTLVLVDSSICITGALKSAVQQAVSLRFYYRFVIVLPEKSSAIDFVKAHGLLVQTLPMLELRRNVLVVLHYPLRLLVNAARLVTIVQSEGAIALVMNDYYNLLGACVKMRMPNLHMLTFVRFLPSTMPTLLNKLWIAAALRYANSVVAVSDAVRLQLPRVCKVKLLYNAVQFAEYHSPYQVRNCTSTVELLYLGNYIRGKGQDYALRAFELAYHKDKRLRLTFMGGTMGLAKNEAFKTDLERYAADAGLTEVTVFLPFADDVESAYKSADIFLNFSEAESFSMTCAEASYYGVPTIASRCGGPEEIIVDELTGMLRPNRDVAAFAAAMVSLAGNTSLRQAFSGQCRNHVRKKFSCREFREKLIQLLPLPLPLTIVDVPE</sequence>
<dbReference type="SUPFAM" id="SSF53756">
    <property type="entry name" value="UDP-Glycosyltransferase/glycogen phosphorylase"/>
    <property type="match status" value="1"/>
</dbReference>
<dbReference type="Proteomes" id="UP000184368">
    <property type="component" value="Unassembled WGS sequence"/>
</dbReference>
<organism evidence="2 3">
    <name type="scientific">Cnuella takakiae</name>
    <dbReference type="NCBI Taxonomy" id="1302690"/>
    <lineage>
        <taxon>Bacteria</taxon>
        <taxon>Pseudomonadati</taxon>
        <taxon>Bacteroidota</taxon>
        <taxon>Chitinophagia</taxon>
        <taxon>Chitinophagales</taxon>
        <taxon>Chitinophagaceae</taxon>
        <taxon>Cnuella</taxon>
    </lineage>
</organism>
<evidence type="ECO:0000313" key="2">
    <source>
        <dbReference type="EMBL" id="SHF69714.1"/>
    </source>
</evidence>
<evidence type="ECO:0000259" key="1">
    <source>
        <dbReference type="Pfam" id="PF00534"/>
    </source>
</evidence>
<name>A0A1M5DS62_9BACT</name>
<reference evidence="2 3" key="1">
    <citation type="submission" date="2016-11" db="EMBL/GenBank/DDBJ databases">
        <authorList>
            <person name="Jaros S."/>
            <person name="Januszkiewicz K."/>
            <person name="Wedrychowicz H."/>
        </authorList>
    </citation>
    <scope>NUCLEOTIDE SEQUENCE [LARGE SCALE GENOMIC DNA]</scope>
    <source>
        <strain evidence="2 3">DSM 26897</strain>
    </source>
</reference>
<protein>
    <submittedName>
        <fullName evidence="2">Glycosyl transferases group 1</fullName>
    </submittedName>
</protein>
<dbReference type="PANTHER" id="PTHR12526:SF630">
    <property type="entry name" value="GLYCOSYLTRANSFERASE"/>
    <property type="match status" value="1"/>
</dbReference>
<gene>
    <name evidence="2" type="ORF">SAMN05444008_11160</name>
</gene>
<dbReference type="PANTHER" id="PTHR12526">
    <property type="entry name" value="GLYCOSYLTRANSFERASE"/>
    <property type="match status" value="1"/>
</dbReference>
<feature type="domain" description="Glycosyl transferase family 1" evidence="1">
    <location>
        <begin position="197"/>
        <end position="350"/>
    </location>
</feature>
<dbReference type="Pfam" id="PF00534">
    <property type="entry name" value="Glycos_transf_1"/>
    <property type="match status" value="1"/>
</dbReference>
<dbReference type="CDD" id="cd03801">
    <property type="entry name" value="GT4_PimA-like"/>
    <property type="match status" value="1"/>
</dbReference>
<dbReference type="STRING" id="1302690.BUE76_19900"/>
<dbReference type="EMBL" id="FQUO01000011">
    <property type="protein sequence ID" value="SHF69714.1"/>
    <property type="molecule type" value="Genomic_DNA"/>
</dbReference>
<accession>A0A1M5DS62</accession>
<evidence type="ECO:0000313" key="3">
    <source>
        <dbReference type="Proteomes" id="UP000184368"/>
    </source>
</evidence>
<dbReference type="GO" id="GO:0016757">
    <property type="term" value="F:glycosyltransferase activity"/>
    <property type="evidence" value="ECO:0007669"/>
    <property type="project" value="InterPro"/>
</dbReference>
<dbReference type="InterPro" id="IPR001296">
    <property type="entry name" value="Glyco_trans_1"/>
</dbReference>
<keyword evidence="2" id="KW-0808">Transferase</keyword>
<dbReference type="AlphaFoldDB" id="A0A1M5DS62"/>
<keyword evidence="3" id="KW-1185">Reference proteome</keyword>